<proteinExistence type="predicted"/>
<keyword evidence="4" id="KW-0804">Transcription</keyword>
<dbReference type="InterPro" id="IPR007630">
    <property type="entry name" value="RNA_pol_sigma70_r4"/>
</dbReference>
<sequence>MVTTSIVPVSSTPATTTLSSVPSPVRRSFRAPDGPERARRTDDIVSGLRSAGPDSGPDSEHHELTRQLIETNIAVARSMAARYRNRGIDLDDLEQVALLGLTKAAQRFDPSAGHDFLSFAVPTVRGELRRHFRDSGWMIRPPRRVQDMQARVASAHEELEAQLGRSPRPTEVAAHLGEQLDDVVEALAADGCFTPTSLDATVGDGTSSLGDLIGHEDRAMRSAEARIVLEPVIRRLSARDRRIVRMRFYDERTQQEIADAVGLTQAQVSRVLTRILADLRADLGESRPAA</sequence>
<dbReference type="InterPro" id="IPR007627">
    <property type="entry name" value="RNA_pol_sigma70_r2"/>
</dbReference>
<name>A0ABU5KED3_9ACTN</name>
<evidence type="ECO:0000256" key="5">
    <source>
        <dbReference type="SAM" id="MobiDB-lite"/>
    </source>
</evidence>
<dbReference type="Gene3D" id="1.20.120.1810">
    <property type="match status" value="1"/>
</dbReference>
<dbReference type="CDD" id="cd06171">
    <property type="entry name" value="Sigma70_r4"/>
    <property type="match status" value="1"/>
</dbReference>
<feature type="domain" description="RNA polymerase sigma-70 region 3" evidence="6">
    <location>
        <begin position="151"/>
        <end position="214"/>
    </location>
</feature>
<evidence type="ECO:0000256" key="3">
    <source>
        <dbReference type="ARBA" id="ARBA00023125"/>
    </source>
</evidence>
<evidence type="ECO:0000259" key="8">
    <source>
        <dbReference type="Pfam" id="PF04545"/>
    </source>
</evidence>
<feature type="domain" description="RNA polymerase sigma-70 region 2" evidence="7">
    <location>
        <begin position="68"/>
        <end position="137"/>
    </location>
</feature>
<keyword evidence="2" id="KW-0731">Sigma factor</keyword>
<dbReference type="Pfam" id="PF04545">
    <property type="entry name" value="Sigma70_r4"/>
    <property type="match status" value="1"/>
</dbReference>
<protein>
    <submittedName>
        <fullName evidence="9">Sigma-70 family RNA polymerase sigma factor</fullName>
    </submittedName>
</protein>
<dbReference type="InterPro" id="IPR000943">
    <property type="entry name" value="RNA_pol_sigma70"/>
</dbReference>
<dbReference type="SUPFAM" id="SSF88659">
    <property type="entry name" value="Sigma3 and sigma4 domains of RNA polymerase sigma factors"/>
    <property type="match status" value="2"/>
</dbReference>
<reference evidence="9 10" key="1">
    <citation type="submission" date="2023-11" db="EMBL/GenBank/DDBJ databases">
        <title>Novel species in genus Nocardioides.</title>
        <authorList>
            <person name="Zhou H."/>
        </authorList>
    </citation>
    <scope>NUCLEOTIDE SEQUENCE [LARGE SCALE GENOMIC DNA]</scope>
    <source>
        <strain evidence="9 10">S-58</strain>
    </source>
</reference>
<dbReference type="Gene3D" id="1.20.140.160">
    <property type="match status" value="1"/>
</dbReference>
<accession>A0ABU5KED3</accession>
<evidence type="ECO:0000256" key="2">
    <source>
        <dbReference type="ARBA" id="ARBA00023082"/>
    </source>
</evidence>
<gene>
    <name evidence="9" type="ORF">SFC79_16265</name>
</gene>
<feature type="domain" description="RNA polymerase sigma-70 region 4" evidence="8">
    <location>
        <begin position="233"/>
        <end position="280"/>
    </location>
</feature>
<organism evidence="9 10">
    <name type="scientific">Nocardioides renjunii</name>
    <dbReference type="NCBI Taxonomy" id="3095075"/>
    <lineage>
        <taxon>Bacteria</taxon>
        <taxon>Bacillati</taxon>
        <taxon>Actinomycetota</taxon>
        <taxon>Actinomycetes</taxon>
        <taxon>Propionibacteriales</taxon>
        <taxon>Nocardioidaceae</taxon>
        <taxon>Nocardioides</taxon>
    </lineage>
</organism>
<dbReference type="InterPro" id="IPR013324">
    <property type="entry name" value="RNA_pol_sigma_r3/r4-like"/>
</dbReference>
<dbReference type="Pfam" id="PF04539">
    <property type="entry name" value="Sigma70_r3"/>
    <property type="match status" value="1"/>
</dbReference>
<feature type="region of interest" description="Disordered" evidence="5">
    <location>
        <begin position="1"/>
        <end position="62"/>
    </location>
</feature>
<feature type="compositionally biased region" description="Polar residues" evidence="5">
    <location>
        <begin position="1"/>
        <end position="18"/>
    </location>
</feature>
<dbReference type="PANTHER" id="PTHR30385:SF4">
    <property type="entry name" value="RNA POLYMERASE SIGMA-E FACTOR"/>
    <property type="match status" value="1"/>
</dbReference>
<comment type="caution">
    <text evidence="9">The sequence shown here is derived from an EMBL/GenBank/DDBJ whole genome shotgun (WGS) entry which is preliminary data.</text>
</comment>
<evidence type="ECO:0000259" key="7">
    <source>
        <dbReference type="Pfam" id="PF04542"/>
    </source>
</evidence>
<dbReference type="RefSeq" id="WP_322425134.1">
    <property type="nucleotide sequence ID" value="NZ_CP141058.1"/>
</dbReference>
<dbReference type="NCBIfam" id="TIGR02937">
    <property type="entry name" value="sigma70-ECF"/>
    <property type="match status" value="1"/>
</dbReference>
<dbReference type="PRINTS" id="PR00046">
    <property type="entry name" value="SIGMA70FCT"/>
</dbReference>
<dbReference type="SUPFAM" id="SSF88946">
    <property type="entry name" value="Sigma2 domain of RNA polymerase sigma factors"/>
    <property type="match status" value="1"/>
</dbReference>
<dbReference type="InterPro" id="IPR013325">
    <property type="entry name" value="RNA_pol_sigma_r2"/>
</dbReference>
<evidence type="ECO:0000256" key="1">
    <source>
        <dbReference type="ARBA" id="ARBA00023015"/>
    </source>
</evidence>
<evidence type="ECO:0000256" key="4">
    <source>
        <dbReference type="ARBA" id="ARBA00023163"/>
    </source>
</evidence>
<dbReference type="Proteomes" id="UP001291999">
    <property type="component" value="Unassembled WGS sequence"/>
</dbReference>
<dbReference type="InterPro" id="IPR014284">
    <property type="entry name" value="RNA_pol_sigma-70_dom"/>
</dbReference>
<evidence type="ECO:0000313" key="10">
    <source>
        <dbReference type="Proteomes" id="UP001291999"/>
    </source>
</evidence>
<keyword evidence="1" id="KW-0805">Transcription regulation</keyword>
<dbReference type="Pfam" id="PF04542">
    <property type="entry name" value="Sigma70_r2"/>
    <property type="match status" value="1"/>
</dbReference>
<dbReference type="EMBL" id="JAXQPW010000006">
    <property type="protein sequence ID" value="MDZ5663330.1"/>
    <property type="molecule type" value="Genomic_DNA"/>
</dbReference>
<keyword evidence="3" id="KW-0238">DNA-binding</keyword>
<dbReference type="InterPro" id="IPR007624">
    <property type="entry name" value="RNA_pol_sigma70_r3"/>
</dbReference>
<keyword evidence="10" id="KW-1185">Reference proteome</keyword>
<evidence type="ECO:0000259" key="6">
    <source>
        <dbReference type="Pfam" id="PF04539"/>
    </source>
</evidence>
<dbReference type="PANTHER" id="PTHR30385">
    <property type="entry name" value="SIGMA FACTOR F FLAGELLAR"/>
    <property type="match status" value="1"/>
</dbReference>
<feature type="compositionally biased region" description="Basic and acidic residues" evidence="5">
    <location>
        <begin position="33"/>
        <end position="43"/>
    </location>
</feature>
<evidence type="ECO:0000313" key="9">
    <source>
        <dbReference type="EMBL" id="MDZ5663330.1"/>
    </source>
</evidence>